<reference evidence="5" key="1">
    <citation type="submission" date="2016-06" db="EMBL/GenBank/DDBJ databases">
        <title>Parallel loss of symbiosis genes in relatives of nitrogen-fixing non-legume Parasponia.</title>
        <authorList>
            <person name="Van Velzen R."/>
            <person name="Holmer R."/>
            <person name="Bu F."/>
            <person name="Rutten L."/>
            <person name="Van Zeijl A."/>
            <person name="Liu W."/>
            <person name="Santuari L."/>
            <person name="Cao Q."/>
            <person name="Sharma T."/>
            <person name="Shen D."/>
            <person name="Roswanjaya Y."/>
            <person name="Wardhani T."/>
            <person name="Kalhor M.S."/>
            <person name="Jansen J."/>
            <person name="Van den Hoogen J."/>
            <person name="Gungor B."/>
            <person name="Hartog M."/>
            <person name="Hontelez J."/>
            <person name="Verver J."/>
            <person name="Yang W.-C."/>
            <person name="Schijlen E."/>
            <person name="Repin R."/>
            <person name="Schilthuizen M."/>
            <person name="Schranz E."/>
            <person name="Heidstra R."/>
            <person name="Miyata K."/>
            <person name="Fedorova E."/>
            <person name="Kohlen W."/>
            <person name="Bisseling T."/>
            <person name="Smit S."/>
            <person name="Geurts R."/>
        </authorList>
    </citation>
    <scope>NUCLEOTIDE SEQUENCE [LARGE SCALE GENOMIC DNA]</scope>
    <source>
        <strain evidence="5">cv. WU1-14</strain>
    </source>
</reference>
<name>A0A2P5B7D9_PARAD</name>
<organism evidence="4 5">
    <name type="scientific">Parasponia andersonii</name>
    <name type="common">Sponia andersonii</name>
    <dbReference type="NCBI Taxonomy" id="3476"/>
    <lineage>
        <taxon>Eukaryota</taxon>
        <taxon>Viridiplantae</taxon>
        <taxon>Streptophyta</taxon>
        <taxon>Embryophyta</taxon>
        <taxon>Tracheophyta</taxon>
        <taxon>Spermatophyta</taxon>
        <taxon>Magnoliopsida</taxon>
        <taxon>eudicotyledons</taxon>
        <taxon>Gunneridae</taxon>
        <taxon>Pentapetalae</taxon>
        <taxon>rosids</taxon>
        <taxon>fabids</taxon>
        <taxon>Rosales</taxon>
        <taxon>Cannabaceae</taxon>
        <taxon>Parasponia</taxon>
    </lineage>
</organism>
<evidence type="ECO:0000313" key="5">
    <source>
        <dbReference type="Proteomes" id="UP000237105"/>
    </source>
</evidence>
<dbReference type="EMBL" id="JXTB01000345">
    <property type="protein sequence ID" value="PON44698.1"/>
    <property type="molecule type" value="Genomic_DNA"/>
</dbReference>
<keyword evidence="5" id="KW-1185">Reference proteome</keyword>
<evidence type="ECO:0000256" key="1">
    <source>
        <dbReference type="ARBA" id="ARBA00022614"/>
    </source>
</evidence>
<dbReference type="AlphaFoldDB" id="A0A2P5B7D9"/>
<evidence type="ECO:0000313" key="4">
    <source>
        <dbReference type="EMBL" id="PON44698.1"/>
    </source>
</evidence>
<feature type="domain" description="C-JID" evidence="3">
    <location>
        <begin position="103"/>
        <end position="212"/>
    </location>
</feature>
<dbReference type="OrthoDB" id="1166699at2759"/>
<keyword evidence="2" id="KW-0677">Repeat</keyword>
<dbReference type="Pfam" id="PF20160">
    <property type="entry name" value="C-JID"/>
    <property type="match status" value="1"/>
</dbReference>
<dbReference type="Proteomes" id="UP000237105">
    <property type="component" value="Unassembled WGS sequence"/>
</dbReference>
<dbReference type="InterPro" id="IPR045344">
    <property type="entry name" value="C-JID"/>
</dbReference>
<comment type="caution">
    <text evidence="4">The sequence shown here is derived from an EMBL/GenBank/DDBJ whole genome shotgun (WGS) entry which is preliminary data.</text>
</comment>
<evidence type="ECO:0000259" key="3">
    <source>
        <dbReference type="Pfam" id="PF20160"/>
    </source>
</evidence>
<accession>A0A2P5B7D9</accession>
<gene>
    <name evidence="4" type="ORF">PanWU01x14_264810</name>
</gene>
<evidence type="ECO:0000256" key="2">
    <source>
        <dbReference type="ARBA" id="ARBA00022737"/>
    </source>
</evidence>
<keyword evidence="1" id="KW-0433">Leucine-rich repeat</keyword>
<protein>
    <recommendedName>
        <fullName evidence="3">C-JID domain-containing protein</fullName>
    </recommendedName>
</protein>
<sequence length="235" mass="26943">MYQVELAMQASPARHVHMGARIEPGPTPRLHICDCKNLNSLPELPDFLEFLDATGCTSLETIVNPRAASGFTINQTLRTAVAFLINLAQIHQDSDDPRVSISCPGSKIPKWFTYQSRGSSINIKLPPHWHNDYFMGFAFCVVVAFDGFHFDGKNFRLDSHMHIKTGSGESYYFNRFNDYWRGDILVKGNTIFNSSHLFMRYRFQNCYGSIDAEEVSIFFDIKVCEWERPIGHFEI</sequence>
<proteinExistence type="predicted"/>